<sequence length="85" mass="8662">MTARGDSAGKEGCAELTVRKGSAAIGVSGCKAEIFTGLSKVMNGLYGGVIARSRAEKREGDEAISSVSQPKARDGFLSQVLGLGT</sequence>
<accession>A0A6J4HGR3</accession>
<gene>
    <name evidence="1" type="ORF">AVDCRST_MAG56-523</name>
</gene>
<dbReference type="EMBL" id="CADCTQ010000051">
    <property type="protein sequence ID" value="CAA9223094.1"/>
    <property type="molecule type" value="Genomic_DNA"/>
</dbReference>
<dbReference type="AlphaFoldDB" id="A0A6J4HGR3"/>
<proteinExistence type="predicted"/>
<protein>
    <submittedName>
        <fullName evidence="1">Uncharacterized protein</fullName>
    </submittedName>
</protein>
<name>A0A6J4HGR3_9SPHI</name>
<reference evidence="1" key="1">
    <citation type="submission" date="2020-02" db="EMBL/GenBank/DDBJ databases">
        <authorList>
            <person name="Meier V. D."/>
        </authorList>
    </citation>
    <scope>NUCLEOTIDE SEQUENCE</scope>
    <source>
        <strain evidence="1">AVDCRST_MAG56</strain>
    </source>
</reference>
<evidence type="ECO:0000313" key="1">
    <source>
        <dbReference type="EMBL" id="CAA9223094.1"/>
    </source>
</evidence>
<organism evidence="1">
    <name type="scientific">uncultured Cytophagales bacterium</name>
    <dbReference type="NCBI Taxonomy" id="158755"/>
    <lineage>
        <taxon>Bacteria</taxon>
        <taxon>Pseudomonadati</taxon>
        <taxon>Bacteroidota</taxon>
        <taxon>Sphingobacteriia</taxon>
        <taxon>Sphingobacteriales</taxon>
        <taxon>environmental samples</taxon>
    </lineage>
</organism>